<sequence length="92" mass="10289">FNIKVIGKFTALCGPILQYIYCVHYIAESIGTPLLIIGFRCSNDIHGHLGMHNASTNICERMGRSQELSEFKCGTVIDCHLCNNSSMKFPCY</sequence>
<reference evidence="1" key="1">
    <citation type="submission" date="2023-05" db="EMBL/GenBank/DDBJ databases">
        <authorList>
            <person name="Stuckert A."/>
        </authorList>
    </citation>
    <scope>NUCLEOTIDE SEQUENCE</scope>
</reference>
<accession>A0ABN9BYY6</accession>
<name>A0ABN9BYY6_9NEOB</name>
<organism evidence="1 2">
    <name type="scientific">Staurois parvus</name>
    <dbReference type="NCBI Taxonomy" id="386267"/>
    <lineage>
        <taxon>Eukaryota</taxon>
        <taxon>Metazoa</taxon>
        <taxon>Chordata</taxon>
        <taxon>Craniata</taxon>
        <taxon>Vertebrata</taxon>
        <taxon>Euteleostomi</taxon>
        <taxon>Amphibia</taxon>
        <taxon>Batrachia</taxon>
        <taxon>Anura</taxon>
        <taxon>Neobatrachia</taxon>
        <taxon>Ranoidea</taxon>
        <taxon>Ranidae</taxon>
        <taxon>Staurois</taxon>
    </lineage>
</organism>
<protein>
    <submittedName>
        <fullName evidence="1">Uncharacterized protein</fullName>
    </submittedName>
</protein>
<proteinExistence type="predicted"/>
<feature type="non-terminal residue" evidence="1">
    <location>
        <position position="1"/>
    </location>
</feature>
<dbReference type="EMBL" id="CATNWA010006737">
    <property type="protein sequence ID" value="CAI9552711.1"/>
    <property type="molecule type" value="Genomic_DNA"/>
</dbReference>
<keyword evidence="2" id="KW-1185">Reference proteome</keyword>
<gene>
    <name evidence="1" type="ORF">SPARVUS_LOCUS3930766</name>
</gene>
<evidence type="ECO:0000313" key="2">
    <source>
        <dbReference type="Proteomes" id="UP001162483"/>
    </source>
</evidence>
<dbReference type="Proteomes" id="UP001162483">
    <property type="component" value="Unassembled WGS sequence"/>
</dbReference>
<comment type="caution">
    <text evidence="1">The sequence shown here is derived from an EMBL/GenBank/DDBJ whole genome shotgun (WGS) entry which is preliminary data.</text>
</comment>
<evidence type="ECO:0000313" key="1">
    <source>
        <dbReference type="EMBL" id="CAI9552711.1"/>
    </source>
</evidence>